<organism evidence="2 3">
    <name type="scientific">Steroidobacter gossypii</name>
    <dbReference type="NCBI Taxonomy" id="2805490"/>
    <lineage>
        <taxon>Bacteria</taxon>
        <taxon>Pseudomonadati</taxon>
        <taxon>Pseudomonadota</taxon>
        <taxon>Gammaproteobacteria</taxon>
        <taxon>Steroidobacterales</taxon>
        <taxon>Steroidobacteraceae</taxon>
        <taxon>Steroidobacter</taxon>
    </lineage>
</organism>
<dbReference type="InterPro" id="IPR000015">
    <property type="entry name" value="Fimb_usher"/>
</dbReference>
<dbReference type="EMBL" id="JAEVLS010000010">
    <property type="protein sequence ID" value="MBM0108809.1"/>
    <property type="molecule type" value="Genomic_DNA"/>
</dbReference>
<reference evidence="2 3" key="1">
    <citation type="journal article" date="2021" name="Int. J. Syst. Evol. Microbiol.">
        <title>Steroidobacter gossypii sp. nov., isolated from soil of cotton cropping field.</title>
        <authorList>
            <person name="Huang R."/>
            <person name="Yang S."/>
            <person name="Zhen C."/>
            <person name="Liu W."/>
        </authorList>
    </citation>
    <scope>NUCLEOTIDE SEQUENCE [LARGE SCALE GENOMIC DNA]</scope>
    <source>
        <strain evidence="2 3">S1-65</strain>
    </source>
</reference>
<evidence type="ECO:0000313" key="2">
    <source>
        <dbReference type="EMBL" id="MBM0108809.1"/>
    </source>
</evidence>
<name>A0ABS1X6F6_9GAMM</name>
<keyword evidence="1" id="KW-0732">Signal</keyword>
<dbReference type="PROSITE" id="PS51257">
    <property type="entry name" value="PROKAR_LIPOPROTEIN"/>
    <property type="match status" value="1"/>
</dbReference>
<gene>
    <name evidence="2" type="ORF">JM946_29100</name>
</gene>
<feature type="signal peptide" evidence="1">
    <location>
        <begin position="1"/>
        <end position="21"/>
    </location>
</feature>
<evidence type="ECO:0000313" key="3">
    <source>
        <dbReference type="Proteomes" id="UP000661077"/>
    </source>
</evidence>
<feature type="chain" id="PRO_5045952366" evidence="1">
    <location>
        <begin position="22"/>
        <end position="427"/>
    </location>
</feature>
<proteinExistence type="predicted"/>
<comment type="caution">
    <text evidence="2">The sequence shown here is derived from an EMBL/GenBank/DDBJ whole genome shotgun (WGS) entry which is preliminary data.</text>
</comment>
<dbReference type="PANTHER" id="PTHR30451:SF5">
    <property type="entry name" value="SLR0019 PROTEIN"/>
    <property type="match status" value="1"/>
</dbReference>
<evidence type="ECO:0000256" key="1">
    <source>
        <dbReference type="SAM" id="SignalP"/>
    </source>
</evidence>
<dbReference type="Pfam" id="PF00577">
    <property type="entry name" value="Usher"/>
    <property type="match status" value="1"/>
</dbReference>
<sequence length="427" mass="45248">MTSTIRTIFILIPALALTACAVPKVSEPETVAVRATSLNPSYSSVNAQILSDAGKIDSSFTASLAPGVGIQTLTRLQSSYTQQVGEDSLRLGDTVSSVGMWGTSVRYGGMQFGTRSETRADVIASNRMATAGMAVLPTVADALFASASDADTSLSQRNLSVARSLPAGGQSWNLAVQDALGHSQSIAAPMIARTRLVEEGCSDFSVGFGKVREDYALTSNAYGPMFANTTVACGAPLGFTIEGHGEYLADEVTALGFGVARQFGSLGTASVAFAQSNDVSGATGWMSKIGFDHSNSMFNLMVRSRFQSREFRDIGSMDVTDRIMQRDLASVGVNVSETASLSVAYATQTTWARERTNLIAVKQSMGVGRGTMSMSAGHSLEDNFGSSVFISYQRPFGGIKPWSRRVADEIEELDLHLPQAIGQSVEN</sequence>
<protein>
    <submittedName>
        <fullName evidence="2">Fimbria/pilus outer membrane usher protein</fullName>
    </submittedName>
</protein>
<dbReference type="Proteomes" id="UP000661077">
    <property type="component" value="Unassembled WGS sequence"/>
</dbReference>
<dbReference type="PANTHER" id="PTHR30451">
    <property type="entry name" value="OUTER MEMBRANE USHER PROTEIN"/>
    <property type="match status" value="1"/>
</dbReference>
<accession>A0ABS1X6F6</accession>
<keyword evidence="3" id="KW-1185">Reference proteome</keyword>